<organism evidence="2 3">
    <name type="scientific">Paraburkholderia phenazinium</name>
    <dbReference type="NCBI Taxonomy" id="60549"/>
    <lineage>
        <taxon>Bacteria</taxon>
        <taxon>Pseudomonadati</taxon>
        <taxon>Pseudomonadota</taxon>
        <taxon>Betaproteobacteria</taxon>
        <taxon>Burkholderiales</taxon>
        <taxon>Burkholderiaceae</taxon>
        <taxon>Paraburkholderia</taxon>
    </lineage>
</organism>
<dbReference type="GO" id="GO:0005886">
    <property type="term" value="C:plasma membrane"/>
    <property type="evidence" value="ECO:0007669"/>
    <property type="project" value="TreeGrafter"/>
</dbReference>
<keyword evidence="1" id="KW-0862">Zinc</keyword>
<evidence type="ECO:0000313" key="3">
    <source>
        <dbReference type="Proteomes" id="UP000199706"/>
    </source>
</evidence>
<dbReference type="GO" id="GO:0005975">
    <property type="term" value="P:carbohydrate metabolic process"/>
    <property type="evidence" value="ECO:0007669"/>
    <property type="project" value="InterPro"/>
</dbReference>
<dbReference type="PRINTS" id="PR01950">
    <property type="entry name" value="LANCSUPER"/>
</dbReference>
<dbReference type="EMBL" id="FNCJ01000017">
    <property type="protein sequence ID" value="SDI08836.1"/>
    <property type="molecule type" value="Genomic_DNA"/>
</dbReference>
<sequence>MGVRRKRFPDALRESNRIWLEENDSTFFASWLMGETPWLMLEYGHAPSAALADRLDQLIRSNLDNPTRELMWGSPGTLLAASLLHERTQDERWADLFRRTAEQLASELKWSEQHGCHYWTQDMYGTESTYIDGVHGFVATALPLIRGRHLLDAATWSEWEQRIVNTVRQTATLENGKANWRAFLDTPEGRTPRKLMQLCHGAPGFIVCLAHLPSRELDPLLLAGGEAVWSAGPLTKGSNLCHGTGGNGYAFLVLYQRTGDIKWLERARAFAMHGIVQTEADEAAYGQLRYSLWTGDPGFAIYLWDCLRGTAAFPTLDVFYGAASGTAHP</sequence>
<dbReference type="InterPro" id="IPR007822">
    <property type="entry name" value="LANC-like"/>
</dbReference>
<dbReference type="AlphaFoldDB" id="A0A1G8HQ80"/>
<feature type="binding site" evidence="1">
    <location>
        <position position="199"/>
    </location>
    <ligand>
        <name>Zn(2+)</name>
        <dbReference type="ChEBI" id="CHEBI:29105"/>
    </ligand>
</feature>
<evidence type="ECO:0000256" key="1">
    <source>
        <dbReference type="PIRSR" id="PIRSR607822-1"/>
    </source>
</evidence>
<protein>
    <submittedName>
        <fullName evidence="2">Lanthionine synthetase C-like protein</fullName>
    </submittedName>
</protein>
<reference evidence="2 3" key="1">
    <citation type="submission" date="2016-10" db="EMBL/GenBank/DDBJ databases">
        <authorList>
            <person name="de Groot N.N."/>
        </authorList>
    </citation>
    <scope>NUCLEOTIDE SEQUENCE [LARGE SCALE GENOMIC DNA]</scope>
    <source>
        <strain evidence="2 3">LMG 2247</strain>
    </source>
</reference>
<dbReference type="PANTHER" id="PTHR12736">
    <property type="entry name" value="LANC-LIKE PROTEIN"/>
    <property type="match status" value="1"/>
</dbReference>
<gene>
    <name evidence="2" type="ORF">SAMN05216466_11730</name>
</gene>
<feature type="binding site" evidence="1">
    <location>
        <position position="242"/>
    </location>
    <ligand>
        <name>Zn(2+)</name>
        <dbReference type="ChEBI" id="CHEBI:29105"/>
    </ligand>
</feature>
<dbReference type="SUPFAM" id="SSF158745">
    <property type="entry name" value="LanC-like"/>
    <property type="match status" value="1"/>
</dbReference>
<dbReference type="GO" id="GO:0031179">
    <property type="term" value="P:peptide modification"/>
    <property type="evidence" value="ECO:0007669"/>
    <property type="project" value="InterPro"/>
</dbReference>
<dbReference type="PANTHER" id="PTHR12736:SF7">
    <property type="entry name" value="LANC-LIKE PROTEIN 3"/>
    <property type="match status" value="1"/>
</dbReference>
<keyword evidence="1" id="KW-0479">Metal-binding</keyword>
<dbReference type="GO" id="GO:0046872">
    <property type="term" value="F:metal ion binding"/>
    <property type="evidence" value="ECO:0007669"/>
    <property type="project" value="UniProtKB-KW"/>
</dbReference>
<dbReference type="InterPro" id="IPR012341">
    <property type="entry name" value="6hp_glycosidase-like_sf"/>
</dbReference>
<feature type="binding site" evidence="1">
    <location>
        <position position="241"/>
    </location>
    <ligand>
        <name>Zn(2+)</name>
        <dbReference type="ChEBI" id="CHEBI:29105"/>
    </ligand>
</feature>
<proteinExistence type="predicted"/>
<name>A0A1G8HQ80_9BURK</name>
<dbReference type="OrthoDB" id="5291353at2"/>
<evidence type="ECO:0000313" key="2">
    <source>
        <dbReference type="EMBL" id="SDI08836.1"/>
    </source>
</evidence>
<dbReference type="CDD" id="cd04794">
    <property type="entry name" value="euk_LANCL"/>
    <property type="match status" value="1"/>
</dbReference>
<dbReference type="Gene3D" id="1.50.10.10">
    <property type="match status" value="1"/>
</dbReference>
<accession>A0A1G8HQ80</accession>
<dbReference type="Pfam" id="PF05147">
    <property type="entry name" value="LANC_like"/>
    <property type="match status" value="1"/>
</dbReference>
<dbReference type="SMART" id="SM01260">
    <property type="entry name" value="LANC_like"/>
    <property type="match status" value="1"/>
</dbReference>
<dbReference type="Proteomes" id="UP000199706">
    <property type="component" value="Unassembled WGS sequence"/>
</dbReference>